<evidence type="ECO:0000313" key="1">
    <source>
        <dbReference type="EMBL" id="QRC97090.1"/>
    </source>
</evidence>
<dbReference type="EMBL" id="CP069029">
    <property type="protein sequence ID" value="QRC97090.1"/>
    <property type="molecule type" value="Genomic_DNA"/>
</dbReference>
<organism evidence="1 2">
    <name type="scientific">Phaeosphaeria nodorum (strain SN15 / ATCC MYA-4574 / FGSC 10173)</name>
    <name type="common">Glume blotch fungus</name>
    <name type="synonym">Parastagonospora nodorum</name>
    <dbReference type="NCBI Taxonomy" id="321614"/>
    <lineage>
        <taxon>Eukaryota</taxon>
        <taxon>Fungi</taxon>
        <taxon>Dikarya</taxon>
        <taxon>Ascomycota</taxon>
        <taxon>Pezizomycotina</taxon>
        <taxon>Dothideomycetes</taxon>
        <taxon>Pleosporomycetidae</taxon>
        <taxon>Pleosporales</taxon>
        <taxon>Pleosporineae</taxon>
        <taxon>Phaeosphaeriaceae</taxon>
        <taxon>Parastagonospora</taxon>
    </lineage>
</organism>
<name>A0A7U2F1Q3_PHANO</name>
<dbReference type="AlphaFoldDB" id="A0A7U2F1Q3"/>
<keyword evidence="2" id="KW-1185">Reference proteome</keyword>
<gene>
    <name evidence="1" type="ORF">JI435_140220</name>
</gene>
<sequence length="170" mass="18981">MLYFLHHPAGPVVIRTTNPYIVLSYQRNAWHTTTSWPEVLEDHPEWSSPSPNILPTSTLCSRIFNAMRTSLAMVPGYVPTGVGMTARLLAAERGGVYGGEADEDEVDEVTSNAGPVHFLTAVTRSRYHELGLATPDEKWITCIEGDEVYDYRLEQGIWELDVVPEYAVEA</sequence>
<dbReference type="OrthoDB" id="3759542at2759"/>
<reference evidence="2" key="1">
    <citation type="journal article" date="2021" name="BMC Genomics">
        <title>Chromosome-level genome assembly and manually-curated proteome of model necrotroph Parastagonospora nodorum Sn15 reveals a genome-wide trove of candidate effector homologs, and redundancy of virulence-related functions within an accessory chromosome.</title>
        <authorList>
            <person name="Bertazzoni S."/>
            <person name="Jones D.A.B."/>
            <person name="Phan H.T."/>
            <person name="Tan K.-C."/>
            <person name="Hane J.K."/>
        </authorList>
    </citation>
    <scope>NUCLEOTIDE SEQUENCE [LARGE SCALE GENOMIC DNA]</scope>
    <source>
        <strain evidence="2">SN15 / ATCC MYA-4574 / FGSC 10173)</strain>
    </source>
</reference>
<dbReference type="Proteomes" id="UP000663193">
    <property type="component" value="Chromosome 7"/>
</dbReference>
<evidence type="ECO:0000313" key="2">
    <source>
        <dbReference type="Proteomes" id="UP000663193"/>
    </source>
</evidence>
<proteinExistence type="predicted"/>
<protein>
    <submittedName>
        <fullName evidence="1">Uncharacterized protein</fullName>
    </submittedName>
</protein>
<dbReference type="VEuPathDB" id="FungiDB:JI435_140220"/>
<accession>A0A7U2F1Q3</accession>